<organism evidence="2 3">
    <name type="scientific">Rubinisphaera italica</name>
    <dbReference type="NCBI Taxonomy" id="2527969"/>
    <lineage>
        <taxon>Bacteria</taxon>
        <taxon>Pseudomonadati</taxon>
        <taxon>Planctomycetota</taxon>
        <taxon>Planctomycetia</taxon>
        <taxon>Planctomycetales</taxon>
        <taxon>Planctomycetaceae</taxon>
        <taxon>Rubinisphaera</taxon>
    </lineage>
</organism>
<protein>
    <recommendedName>
        <fullName evidence="4">DUF420 domain-containing protein</fullName>
    </recommendedName>
</protein>
<name>A0A5C5XLV3_9PLAN</name>
<reference evidence="2 3" key="1">
    <citation type="submission" date="2019-02" db="EMBL/GenBank/DDBJ databases">
        <title>Deep-cultivation of Planctomycetes and their phenomic and genomic characterization uncovers novel biology.</title>
        <authorList>
            <person name="Wiegand S."/>
            <person name="Jogler M."/>
            <person name="Boedeker C."/>
            <person name="Pinto D."/>
            <person name="Vollmers J."/>
            <person name="Rivas-Marin E."/>
            <person name="Kohn T."/>
            <person name="Peeters S.H."/>
            <person name="Heuer A."/>
            <person name="Rast P."/>
            <person name="Oberbeckmann S."/>
            <person name="Bunk B."/>
            <person name="Jeske O."/>
            <person name="Meyerdierks A."/>
            <person name="Storesund J.E."/>
            <person name="Kallscheuer N."/>
            <person name="Luecker S."/>
            <person name="Lage O.M."/>
            <person name="Pohl T."/>
            <person name="Merkel B.J."/>
            <person name="Hornburger P."/>
            <person name="Mueller R.-W."/>
            <person name="Bruemmer F."/>
            <person name="Labrenz M."/>
            <person name="Spormann A.M."/>
            <person name="Op Den Camp H."/>
            <person name="Overmann J."/>
            <person name="Amann R."/>
            <person name="Jetten M.S.M."/>
            <person name="Mascher T."/>
            <person name="Medema M.H."/>
            <person name="Devos D.P."/>
            <person name="Kaster A.-K."/>
            <person name="Ovreas L."/>
            <person name="Rohde M."/>
            <person name="Galperin M.Y."/>
            <person name="Jogler C."/>
        </authorList>
    </citation>
    <scope>NUCLEOTIDE SEQUENCE [LARGE SCALE GENOMIC DNA]</scope>
    <source>
        <strain evidence="2 3">Pan54</strain>
    </source>
</reference>
<evidence type="ECO:0000313" key="2">
    <source>
        <dbReference type="EMBL" id="TWT64167.1"/>
    </source>
</evidence>
<keyword evidence="1" id="KW-0472">Membrane</keyword>
<keyword evidence="1" id="KW-1133">Transmembrane helix</keyword>
<dbReference type="Pfam" id="PF04238">
    <property type="entry name" value="DUF420"/>
    <property type="match status" value="1"/>
</dbReference>
<keyword evidence="3" id="KW-1185">Reference proteome</keyword>
<gene>
    <name evidence="2" type="ORF">Pan54_49280</name>
</gene>
<feature type="transmembrane region" description="Helical" evidence="1">
    <location>
        <begin position="96"/>
        <end position="116"/>
    </location>
</feature>
<dbReference type="AlphaFoldDB" id="A0A5C5XLV3"/>
<evidence type="ECO:0000256" key="1">
    <source>
        <dbReference type="SAM" id="Phobius"/>
    </source>
</evidence>
<dbReference type="InterPro" id="IPR007352">
    <property type="entry name" value="DUF420"/>
</dbReference>
<comment type="caution">
    <text evidence="2">The sequence shown here is derived from an EMBL/GenBank/DDBJ whole genome shotgun (WGS) entry which is preliminary data.</text>
</comment>
<feature type="transmembrane region" description="Helical" evidence="1">
    <location>
        <begin position="137"/>
        <end position="160"/>
    </location>
</feature>
<dbReference type="Proteomes" id="UP000316095">
    <property type="component" value="Unassembled WGS sequence"/>
</dbReference>
<evidence type="ECO:0008006" key="4">
    <source>
        <dbReference type="Google" id="ProtNLM"/>
    </source>
</evidence>
<accession>A0A5C5XLV3</accession>
<keyword evidence="1" id="KW-0812">Transmembrane</keyword>
<feature type="transmembrane region" description="Helical" evidence="1">
    <location>
        <begin position="46"/>
        <end position="64"/>
    </location>
</feature>
<feature type="transmembrane region" description="Helical" evidence="1">
    <location>
        <begin position="12"/>
        <end position="34"/>
    </location>
</feature>
<dbReference type="EMBL" id="SJPG01000001">
    <property type="protein sequence ID" value="TWT64167.1"/>
    <property type="molecule type" value="Genomic_DNA"/>
</dbReference>
<dbReference type="OrthoDB" id="271768at2"/>
<evidence type="ECO:0000313" key="3">
    <source>
        <dbReference type="Proteomes" id="UP000316095"/>
    </source>
</evidence>
<dbReference type="RefSeq" id="WP_146505902.1">
    <property type="nucleotide sequence ID" value="NZ_SJPG01000001.1"/>
</dbReference>
<sequence length="163" mass="18624">MNRGFLGYDASFMLDVVVCALILLVPLLVYSIWLVKYRHKYGKHKVAQLLMGLLLLTAVGLFEIDMQLHGGWKNIINKDPAAPRMSTAELADVSQILRIHLIFAISTPILWIWTTYEALRRFPDPIKPGPYSKRHKTLAWLSTIDLVLTSITGLIFYYYAFIA</sequence>
<proteinExistence type="predicted"/>